<organism evidence="2 3">
    <name type="scientific">Microbacterium schleiferi</name>
    <dbReference type="NCBI Taxonomy" id="69362"/>
    <lineage>
        <taxon>Bacteria</taxon>
        <taxon>Bacillati</taxon>
        <taxon>Actinomycetota</taxon>
        <taxon>Actinomycetes</taxon>
        <taxon>Micrococcales</taxon>
        <taxon>Microbacteriaceae</taxon>
        <taxon>Microbacterium</taxon>
    </lineage>
</organism>
<dbReference type="InterPro" id="IPR014710">
    <property type="entry name" value="RmlC-like_jellyroll"/>
</dbReference>
<name>A0A7S8MWZ8_9MICO</name>
<reference evidence="2 3" key="1">
    <citation type="submission" date="2020-11" db="EMBL/GenBank/DDBJ databases">
        <title>Amino acid is mineralized and recycled by bacteria in oceanic microbiome.</title>
        <authorList>
            <person name="Zheng L.Y."/>
        </authorList>
    </citation>
    <scope>NUCLEOTIDE SEQUENCE [LARGE SCALE GENOMIC DNA]</scope>
    <source>
        <strain evidence="2 3">A32-1</strain>
    </source>
</reference>
<dbReference type="InterPro" id="IPR008579">
    <property type="entry name" value="UGlyAH_Cupin_dom"/>
</dbReference>
<feature type="domain" description="(S)-ureidoglycine aminohydrolase cupin" evidence="1">
    <location>
        <begin position="42"/>
        <end position="114"/>
    </location>
</feature>
<dbReference type="RefSeq" id="WP_195692856.1">
    <property type="nucleotide sequence ID" value="NZ_CP064760.1"/>
</dbReference>
<dbReference type="PANTHER" id="PTHR40943:SF1">
    <property type="entry name" value="CYTOPLASMIC PROTEIN"/>
    <property type="match status" value="1"/>
</dbReference>
<dbReference type="EMBL" id="CP064760">
    <property type="protein sequence ID" value="QPE04829.1"/>
    <property type="molecule type" value="Genomic_DNA"/>
</dbReference>
<accession>A0A7S8MWZ8</accession>
<dbReference type="KEGG" id="msf:IT882_01395"/>
<dbReference type="InterPro" id="IPR011051">
    <property type="entry name" value="RmlC_Cupin_sf"/>
</dbReference>
<evidence type="ECO:0000313" key="3">
    <source>
        <dbReference type="Proteomes" id="UP000594480"/>
    </source>
</evidence>
<dbReference type="PANTHER" id="PTHR40943">
    <property type="entry name" value="CYTOPLASMIC PROTEIN-RELATED"/>
    <property type="match status" value="1"/>
</dbReference>
<evidence type="ECO:0000313" key="2">
    <source>
        <dbReference type="EMBL" id="QPE04829.1"/>
    </source>
</evidence>
<dbReference type="Gene3D" id="2.60.120.10">
    <property type="entry name" value="Jelly Rolls"/>
    <property type="match status" value="1"/>
</dbReference>
<dbReference type="Pfam" id="PF05899">
    <property type="entry name" value="Cupin_3"/>
    <property type="match status" value="1"/>
</dbReference>
<sequence>MSVDPFEPMAVGAVALGTDPVPDEACLAGTPRTGSVDLATVGGAVVGIWEMTAGAMRDIEVDEVFVVISGRATVELVESGRVVSTIEIVPGTLCRLDAGMQTRWHVTETLRKVYIVVDADGTS</sequence>
<dbReference type="Proteomes" id="UP000594480">
    <property type="component" value="Chromosome"/>
</dbReference>
<protein>
    <submittedName>
        <fullName evidence="2">Cupin domain-containing protein</fullName>
    </submittedName>
</protein>
<gene>
    <name evidence="2" type="ORF">IT882_01395</name>
</gene>
<dbReference type="SUPFAM" id="SSF51182">
    <property type="entry name" value="RmlC-like cupins"/>
    <property type="match status" value="1"/>
</dbReference>
<keyword evidence="3" id="KW-1185">Reference proteome</keyword>
<proteinExistence type="predicted"/>
<evidence type="ECO:0000259" key="1">
    <source>
        <dbReference type="Pfam" id="PF05899"/>
    </source>
</evidence>
<dbReference type="AlphaFoldDB" id="A0A7S8MWZ8"/>